<keyword evidence="2" id="KW-1185">Reference proteome</keyword>
<organism evidence="1 2">
    <name type="scientific">Pistacia integerrima</name>
    <dbReference type="NCBI Taxonomy" id="434235"/>
    <lineage>
        <taxon>Eukaryota</taxon>
        <taxon>Viridiplantae</taxon>
        <taxon>Streptophyta</taxon>
        <taxon>Embryophyta</taxon>
        <taxon>Tracheophyta</taxon>
        <taxon>Spermatophyta</taxon>
        <taxon>Magnoliopsida</taxon>
        <taxon>eudicotyledons</taxon>
        <taxon>Gunneridae</taxon>
        <taxon>Pentapetalae</taxon>
        <taxon>rosids</taxon>
        <taxon>malvids</taxon>
        <taxon>Sapindales</taxon>
        <taxon>Anacardiaceae</taxon>
        <taxon>Pistacia</taxon>
    </lineage>
</organism>
<evidence type="ECO:0000313" key="1">
    <source>
        <dbReference type="EMBL" id="KAJ0045224.1"/>
    </source>
</evidence>
<comment type="caution">
    <text evidence="1">The sequence shown here is derived from an EMBL/GenBank/DDBJ whole genome shotgun (WGS) entry which is preliminary data.</text>
</comment>
<name>A0ACC0Z2Q7_9ROSI</name>
<evidence type="ECO:0000313" key="2">
    <source>
        <dbReference type="Proteomes" id="UP001163603"/>
    </source>
</evidence>
<gene>
    <name evidence="1" type="ORF">Pint_05317</name>
</gene>
<accession>A0ACC0Z2Q7</accession>
<protein>
    <submittedName>
        <fullName evidence="1">Uncharacterized protein</fullName>
    </submittedName>
</protein>
<dbReference type="Proteomes" id="UP001163603">
    <property type="component" value="Chromosome 3"/>
</dbReference>
<sequence length="323" mass="36241">MLQSSPSLVLGQPRQLQKSETLQYHQIPNSLVTSAYGNITKPYPAMPVLPHVQYGKLTHQPLLSCNEVFPGKAQVVNKSATAPANTLAMTPQEKIEKLRRRQQMQAMLAIQKQQQQFSHQVSSIDHSISQKFQENQFQHVEGADFEVENLSALSSFDPNSPIEQDDSNTINLALDNYSVGETVLYRLQDVISKLDVRIRLCIRDSLFRLAQSAMQRHYASDTSSTNKSSMEEPEVVAKAETNSSIRYLRMPDAETETNPIDRAVAILLFHRPLEQLGKHYETPKSPKFSIDHGTMNLMNLPMGKNASYYEPADRGGAVVEASQ</sequence>
<reference evidence="2" key="1">
    <citation type="journal article" date="2023" name="G3 (Bethesda)">
        <title>Genome assembly and association tests identify interacting loci associated with vigor, precocity, and sex in interspecific pistachio rootstocks.</title>
        <authorList>
            <person name="Palmer W."/>
            <person name="Jacygrad E."/>
            <person name="Sagayaradj S."/>
            <person name="Cavanaugh K."/>
            <person name="Han R."/>
            <person name="Bertier L."/>
            <person name="Beede B."/>
            <person name="Kafkas S."/>
            <person name="Golino D."/>
            <person name="Preece J."/>
            <person name="Michelmore R."/>
        </authorList>
    </citation>
    <scope>NUCLEOTIDE SEQUENCE [LARGE SCALE GENOMIC DNA]</scope>
</reference>
<dbReference type="EMBL" id="CM047738">
    <property type="protein sequence ID" value="KAJ0045224.1"/>
    <property type="molecule type" value="Genomic_DNA"/>
</dbReference>
<proteinExistence type="predicted"/>